<keyword evidence="2" id="KW-0732">Signal</keyword>
<proteinExistence type="inferred from homology"/>
<evidence type="ECO:0000313" key="5">
    <source>
        <dbReference type="EMBL" id="PSW00279.1"/>
    </source>
</evidence>
<dbReference type="EMBL" id="PYMC01000026">
    <property type="protein sequence ID" value="PSW00279.1"/>
    <property type="molecule type" value="Genomic_DNA"/>
</dbReference>
<dbReference type="PROSITE" id="PS51257">
    <property type="entry name" value="PROKAR_LIPOPROTEIN"/>
    <property type="match status" value="1"/>
</dbReference>
<dbReference type="InterPro" id="IPR051601">
    <property type="entry name" value="Serine_prot/Carboxylest_S33"/>
</dbReference>
<keyword evidence="3" id="KW-0378">Hydrolase</keyword>
<reference evidence="5 6" key="1">
    <citation type="submission" date="2018-03" db="EMBL/GenBank/DDBJ databases">
        <title>Whole genome sequencing of Histamine producing bacteria.</title>
        <authorList>
            <person name="Butler K."/>
        </authorList>
    </citation>
    <scope>NUCLEOTIDE SEQUENCE [LARGE SCALE GENOMIC DNA]</scope>
    <source>
        <strain evidence="5 6">DSM 16190</strain>
    </source>
</reference>
<dbReference type="AlphaFoldDB" id="A0A2T3MS60"/>
<keyword evidence="6" id="KW-1185">Reference proteome</keyword>
<dbReference type="Proteomes" id="UP000240904">
    <property type="component" value="Unassembled WGS sequence"/>
</dbReference>
<comment type="similarity">
    <text evidence="1">Belongs to the peptidase S33 family.</text>
</comment>
<dbReference type="SUPFAM" id="SSF53474">
    <property type="entry name" value="alpha/beta-Hydrolases"/>
    <property type="match status" value="1"/>
</dbReference>
<dbReference type="Gene3D" id="3.40.50.1820">
    <property type="entry name" value="alpha/beta hydrolase"/>
    <property type="match status" value="1"/>
</dbReference>
<organism evidence="5 6">
    <name type="scientific">Photobacterium lipolyticum</name>
    <dbReference type="NCBI Taxonomy" id="266810"/>
    <lineage>
        <taxon>Bacteria</taxon>
        <taxon>Pseudomonadati</taxon>
        <taxon>Pseudomonadota</taxon>
        <taxon>Gammaproteobacteria</taxon>
        <taxon>Vibrionales</taxon>
        <taxon>Vibrionaceae</taxon>
        <taxon>Photobacterium</taxon>
    </lineage>
</organism>
<dbReference type="InterPro" id="IPR029058">
    <property type="entry name" value="AB_hydrolase_fold"/>
</dbReference>
<evidence type="ECO:0000313" key="6">
    <source>
        <dbReference type="Proteomes" id="UP000240904"/>
    </source>
</evidence>
<dbReference type="InterPro" id="IPR013595">
    <property type="entry name" value="Pept_S33_TAP-like_C"/>
</dbReference>
<dbReference type="OrthoDB" id="4510475at2"/>
<dbReference type="Pfam" id="PF08386">
    <property type="entry name" value="Abhydrolase_4"/>
    <property type="match status" value="1"/>
</dbReference>
<gene>
    <name evidence="5" type="ORF">C9I89_21255</name>
</gene>
<accession>A0A2T3MS60</accession>
<protein>
    <recommendedName>
        <fullName evidence="4">Peptidase S33 tripeptidyl aminopeptidase-like C-terminal domain-containing protein</fullName>
    </recommendedName>
</protein>
<evidence type="ECO:0000259" key="4">
    <source>
        <dbReference type="Pfam" id="PF08386"/>
    </source>
</evidence>
<comment type="caution">
    <text evidence="5">The sequence shown here is derived from an EMBL/GenBank/DDBJ whole genome shotgun (WGS) entry which is preliminary data.</text>
</comment>
<feature type="domain" description="Peptidase S33 tripeptidyl aminopeptidase-like C-terminal" evidence="4">
    <location>
        <begin position="365"/>
        <end position="470"/>
    </location>
</feature>
<name>A0A2T3MS60_9GAMM</name>
<dbReference type="PANTHER" id="PTHR43248:SF29">
    <property type="entry name" value="TRIPEPTIDYL AMINOPEPTIDASE"/>
    <property type="match status" value="1"/>
</dbReference>
<dbReference type="PANTHER" id="PTHR43248">
    <property type="entry name" value="2-SUCCINYL-6-HYDROXY-2,4-CYCLOHEXADIENE-1-CARBOXYLATE SYNTHASE"/>
    <property type="match status" value="1"/>
</dbReference>
<evidence type="ECO:0000256" key="2">
    <source>
        <dbReference type="ARBA" id="ARBA00022729"/>
    </source>
</evidence>
<evidence type="ECO:0000256" key="3">
    <source>
        <dbReference type="ARBA" id="ARBA00022801"/>
    </source>
</evidence>
<evidence type="ECO:0000256" key="1">
    <source>
        <dbReference type="ARBA" id="ARBA00010088"/>
    </source>
</evidence>
<dbReference type="GO" id="GO:0016787">
    <property type="term" value="F:hydrolase activity"/>
    <property type="evidence" value="ECO:0007669"/>
    <property type="project" value="UniProtKB-KW"/>
</dbReference>
<sequence>MMYRLVSGLLASLFLAGCNSGGSDDQFAKNRVDSICPVNMECGFMSVPKSYADETGEQVNIHYGVHKAQDPANRIGILVFNFGGPSAAAVGGVGLMINNYWIPQDILNRFDIVGIDPRGTGQSAFASELTECAVAESEGDGDCTATFTQVAPFLGSNTVVKDIDRLRAMLGEEKLNFLGYSYGTRLGSLYAKMFPERVRAIVLDSPMSPTDANNVEIRIGNAAGYEKIAGFRLEYDKKPNRKVHYQTIVDTLFSGNSYQAIDGALTFKQGSSALNLTVARESSGDWSDISPGLINLLDKYMAAELKEALSLKLASGYNKHYSGSEDDLRGNALFKAVVCTDERTHLSDSEIDTSDDRYKAESSLYGMLTYVQTAELCKGWSALRDPIPAITEKPLGLGDKQILIIGGQYDPATPYTWAEAMAASFGSSASLVTVDNYVDHGFSYSGIGCVDQSTTAYLLDPTQNIADNTCDVSSVSAKKFAVTPDTPHPAKDVIGW</sequence>